<dbReference type="Gene3D" id="2.10.60.10">
    <property type="entry name" value="CD59"/>
    <property type="match status" value="2"/>
</dbReference>
<dbReference type="Proteomes" id="UP000261560">
    <property type="component" value="Unplaced"/>
</dbReference>
<dbReference type="Pfam" id="PF00021">
    <property type="entry name" value="UPAR_LY6"/>
    <property type="match status" value="1"/>
</dbReference>
<evidence type="ECO:0000259" key="9">
    <source>
        <dbReference type="SMART" id="SM00134"/>
    </source>
</evidence>
<dbReference type="PANTHER" id="PTHR20914">
    <property type="entry name" value="LY6/PLAUR DOMAIN-CONTAINING PROTEIN 8"/>
    <property type="match status" value="1"/>
</dbReference>
<keyword evidence="4" id="KW-0964">Secreted</keyword>
<feature type="domain" description="UPAR/Ly6" evidence="9">
    <location>
        <begin position="113"/>
        <end position="194"/>
    </location>
</feature>
<dbReference type="GO" id="GO:0005576">
    <property type="term" value="C:extracellular region"/>
    <property type="evidence" value="ECO:0007669"/>
    <property type="project" value="UniProtKB-SubCell"/>
</dbReference>
<evidence type="ECO:0000256" key="2">
    <source>
        <dbReference type="ARBA" id="ARBA00004613"/>
    </source>
</evidence>
<keyword evidence="7" id="KW-0325">Glycoprotein</keyword>
<feature type="signal peptide" evidence="8">
    <location>
        <begin position="1"/>
        <end position="18"/>
    </location>
</feature>
<dbReference type="InterPro" id="IPR050918">
    <property type="entry name" value="CNF-like_PLA2_Inhibitor"/>
</dbReference>
<dbReference type="InterPro" id="IPR016054">
    <property type="entry name" value="LY6_UPA_recep-like"/>
</dbReference>
<evidence type="ECO:0000256" key="7">
    <source>
        <dbReference type="ARBA" id="ARBA00023180"/>
    </source>
</evidence>
<dbReference type="PaxDb" id="30732-ENSOMEP00000016458"/>
<organism evidence="10 11">
    <name type="scientific">Oryzias melastigma</name>
    <name type="common">Marine medaka</name>
    <dbReference type="NCBI Taxonomy" id="30732"/>
    <lineage>
        <taxon>Eukaryota</taxon>
        <taxon>Metazoa</taxon>
        <taxon>Chordata</taxon>
        <taxon>Craniata</taxon>
        <taxon>Vertebrata</taxon>
        <taxon>Euteleostomi</taxon>
        <taxon>Actinopterygii</taxon>
        <taxon>Neopterygii</taxon>
        <taxon>Teleostei</taxon>
        <taxon>Neoteleostei</taxon>
        <taxon>Acanthomorphata</taxon>
        <taxon>Ovalentaria</taxon>
        <taxon>Atherinomorphae</taxon>
        <taxon>Beloniformes</taxon>
        <taxon>Adrianichthyidae</taxon>
        <taxon>Oryziinae</taxon>
        <taxon>Oryzias</taxon>
    </lineage>
</organism>
<dbReference type="AlphaFoldDB" id="A0A3B3CH93"/>
<dbReference type="SMART" id="SM00134">
    <property type="entry name" value="LU"/>
    <property type="match status" value="2"/>
</dbReference>
<sequence>MHFFIVLLGIWILPRADALKCYECIPELAGEACTKQTECSSAQQCASIREVNHEGGAAKGVILSRRCIKSDECGESSFSYGDVKTYFKVDCCNTDLCNTKPASEPTKYTPNKMKCFGCVGLPCNRTLNCEKNQDRCLISSVTIQGKTTTAKGCATSNICSNPTFLQENKNVGEIERCCEGEYCNSATTATASLLAVPLISLVLFS</sequence>
<evidence type="ECO:0000313" key="10">
    <source>
        <dbReference type="Ensembl" id="ENSOMEP00000016458.1"/>
    </source>
</evidence>
<dbReference type="STRING" id="30732.ENSOMEP00000016458"/>
<evidence type="ECO:0000256" key="4">
    <source>
        <dbReference type="ARBA" id="ARBA00022525"/>
    </source>
</evidence>
<name>A0A3B3CH93_ORYME</name>
<evidence type="ECO:0000256" key="3">
    <source>
        <dbReference type="ARBA" id="ARBA00022475"/>
    </source>
</evidence>
<keyword evidence="6" id="KW-0472">Membrane</keyword>
<proteinExistence type="predicted"/>
<evidence type="ECO:0000256" key="6">
    <source>
        <dbReference type="ARBA" id="ARBA00023136"/>
    </source>
</evidence>
<dbReference type="InterPro" id="IPR035076">
    <property type="entry name" value="Toxin/TOLIP"/>
</dbReference>
<dbReference type="InterPro" id="IPR045860">
    <property type="entry name" value="Snake_toxin-like_sf"/>
</dbReference>
<dbReference type="OrthoDB" id="5945173at2759"/>
<evidence type="ECO:0000256" key="8">
    <source>
        <dbReference type="SAM" id="SignalP"/>
    </source>
</evidence>
<accession>A0A3B3CH93</accession>
<dbReference type="GO" id="GO:0005886">
    <property type="term" value="C:plasma membrane"/>
    <property type="evidence" value="ECO:0007669"/>
    <property type="project" value="UniProtKB-SubCell"/>
</dbReference>
<dbReference type="Pfam" id="PF00087">
    <property type="entry name" value="Toxin_TOLIP"/>
    <property type="match status" value="1"/>
</dbReference>
<evidence type="ECO:0000313" key="11">
    <source>
        <dbReference type="Proteomes" id="UP000261560"/>
    </source>
</evidence>
<dbReference type="GeneTree" id="ENSGT00940000163304"/>
<dbReference type="GeneID" id="112143605"/>
<dbReference type="RefSeq" id="XP_024123458.1">
    <property type="nucleotide sequence ID" value="XM_024267690.2"/>
</dbReference>
<keyword evidence="11" id="KW-1185">Reference proteome</keyword>
<dbReference type="SUPFAM" id="SSF57302">
    <property type="entry name" value="Snake toxin-like"/>
    <property type="match status" value="2"/>
</dbReference>
<dbReference type="PANTHER" id="PTHR20914:SF26">
    <property type="entry name" value="PHOSPHOLIPASE A2 INHIBITOR CNF-LIKE"/>
    <property type="match status" value="1"/>
</dbReference>
<reference evidence="10" key="2">
    <citation type="submission" date="2025-09" db="UniProtKB">
        <authorList>
            <consortium name="Ensembl"/>
        </authorList>
    </citation>
    <scope>IDENTIFICATION</scope>
</reference>
<keyword evidence="3" id="KW-1003">Cell membrane</keyword>
<dbReference type="Ensembl" id="ENSOMET00000024943.1">
    <property type="protein sequence ID" value="ENSOMEP00000016458.1"/>
    <property type="gene ID" value="ENSOMEG00000018108.1"/>
</dbReference>
<feature type="domain" description="UPAR/Ly6" evidence="9">
    <location>
        <begin position="19"/>
        <end position="111"/>
    </location>
</feature>
<keyword evidence="5 8" id="KW-0732">Signal</keyword>
<evidence type="ECO:0000256" key="1">
    <source>
        <dbReference type="ARBA" id="ARBA00004236"/>
    </source>
</evidence>
<reference evidence="10" key="1">
    <citation type="submission" date="2025-08" db="UniProtKB">
        <authorList>
            <consortium name="Ensembl"/>
        </authorList>
    </citation>
    <scope>IDENTIFICATION</scope>
</reference>
<feature type="chain" id="PRO_5017390403" evidence="8">
    <location>
        <begin position="19"/>
        <end position="205"/>
    </location>
</feature>
<protein>
    <submittedName>
        <fullName evidence="10">Urokinase plasminogen activator surface receptor-like</fullName>
    </submittedName>
</protein>
<comment type="subcellular location">
    <subcellularLocation>
        <location evidence="1">Cell membrane</location>
    </subcellularLocation>
    <subcellularLocation>
        <location evidence="2">Secreted</location>
    </subcellularLocation>
</comment>
<evidence type="ECO:0000256" key="5">
    <source>
        <dbReference type="ARBA" id="ARBA00022729"/>
    </source>
</evidence>
<dbReference type="OMA" id="GLPCNRT"/>
<dbReference type="KEGG" id="oml:112143605"/>